<evidence type="ECO:0008006" key="4">
    <source>
        <dbReference type="Google" id="ProtNLM"/>
    </source>
</evidence>
<feature type="region of interest" description="Disordered" evidence="1">
    <location>
        <begin position="133"/>
        <end position="162"/>
    </location>
</feature>
<dbReference type="PANTHER" id="PTHR33053:SF24">
    <property type="entry name" value="TRANSPOSASE DOMAIN-CONTAINING PROTEIN"/>
    <property type="match status" value="1"/>
</dbReference>
<dbReference type="EMBL" id="VVIM01000005">
    <property type="protein sequence ID" value="KAB0799607.1"/>
    <property type="molecule type" value="Genomic_DNA"/>
</dbReference>
<dbReference type="Proteomes" id="UP000327044">
    <property type="component" value="Unassembled WGS sequence"/>
</dbReference>
<feature type="compositionally biased region" description="Polar residues" evidence="1">
    <location>
        <begin position="816"/>
        <end position="825"/>
    </location>
</feature>
<organism evidence="2 3">
    <name type="scientific">Photinus pyralis</name>
    <name type="common">Common eastern firefly</name>
    <name type="synonym">Lampyris pyralis</name>
    <dbReference type="NCBI Taxonomy" id="7054"/>
    <lineage>
        <taxon>Eukaryota</taxon>
        <taxon>Metazoa</taxon>
        <taxon>Ecdysozoa</taxon>
        <taxon>Arthropoda</taxon>
        <taxon>Hexapoda</taxon>
        <taxon>Insecta</taxon>
        <taxon>Pterygota</taxon>
        <taxon>Neoptera</taxon>
        <taxon>Endopterygota</taxon>
        <taxon>Coleoptera</taxon>
        <taxon>Polyphaga</taxon>
        <taxon>Elateriformia</taxon>
        <taxon>Elateroidea</taxon>
        <taxon>Lampyridae</taxon>
        <taxon>Lampyrinae</taxon>
        <taxon>Photinus</taxon>
    </lineage>
</organism>
<dbReference type="PANTHER" id="PTHR33053">
    <property type="entry name" value="PROTEIN, PUTATIVE-RELATED"/>
    <property type="match status" value="1"/>
</dbReference>
<dbReference type="AlphaFoldDB" id="A0A5N4AQK4"/>
<sequence length="963" mass="110264">MPGSYRFDFLDVTFPAAMATPHASIERYSWQPRDGRDYNLLTPYPSDIAAVNNWYSIPLKTFTHQEICSDHQHCCRLGVRFTGPSLSSTSIGLWATEQRYVDTKFNGMASSNRSKKCMRIARQTRRDMMKISMNENGTYNSDNSELSDIEMSSGSTNDSDGCNEPSTFEYYCTNDNASDPESHDLINSKVASNENPEEVDPYADPNSLSNKLRTWAIRAHVSHSQINMLLPILKEYHPDLPLSSKTLLKVVKNYNIVDMLSAKDDAGEYVYFGITQNLKYEFRRGLHHILQKYDKTQIDLICNIDGAKIHVSTLLNFWPILGMIYIKGIKFSPFPIAIYNGKGKPKHVTEYLKDFVDEINHMHTYGFSYGGKKYEIRLKAIICDAPARAFIKCIKGHGGFFGCEKCTQRGFRINNKVIFPEIDNVILRNDNSFIRECRSRVTEHVTGLSPLLDVSYFGLVSGFPLDYMHMACLGVMKRVLGHWLQGAAEHRLAPSKRQIASRRILDVAEHTPCEFDRKPRSLTEVDYWKAKEFRTFMNYYGPYIMEDLISNKQFKHFLLLHISMRILCSGNYRDGLGEIAKEKMKQFSARVQYIYGEDAIIYNMHSIFHMAKEAVDGHYSLDEMSCFPFESYLGKLVKMIRTPNKPLAQVCVRLAEQSNFLEEYPLNRCNTVNENKTILNHHHGYKINITSDKDSFILLKNKRVMKVVELIETNNILTIKGRIFGRQYEAYTEPVSSKVINVYKVQELNNFLFEEPVGNIECKCFVIPMDNHFLVMGMLHNELCSVRGTEETCLTSTPRKSKQVITPKHKHEETQHTPSLGRTCNAPSDMNTKIIKELHTLKYEITELRKENFRMLTILEKHFGAMSVTAEAVSKFTLPVQTDEDLVTLDDSLNSEQIRAEMILQMSLVGDAVRRKFPNVTDKEINKHIGNCLATSGDREGGRKDRTKITDKVDAGALNAQEL</sequence>
<feature type="region of interest" description="Disordered" evidence="1">
    <location>
        <begin position="797"/>
        <end position="825"/>
    </location>
</feature>
<evidence type="ECO:0000256" key="1">
    <source>
        <dbReference type="SAM" id="MobiDB-lite"/>
    </source>
</evidence>
<evidence type="ECO:0000313" key="3">
    <source>
        <dbReference type="Proteomes" id="UP000327044"/>
    </source>
</evidence>
<dbReference type="InParanoid" id="A0A5N4AQK4"/>
<comment type="caution">
    <text evidence="2">The sequence shown here is derived from an EMBL/GenBank/DDBJ whole genome shotgun (WGS) entry which is preliminary data.</text>
</comment>
<evidence type="ECO:0000313" key="2">
    <source>
        <dbReference type="EMBL" id="KAB0799607.1"/>
    </source>
</evidence>
<reference evidence="2 3" key="1">
    <citation type="journal article" date="2018" name="Elife">
        <title>Firefly genomes illuminate parallel origins of bioluminescence in beetles.</title>
        <authorList>
            <person name="Fallon T.R."/>
            <person name="Lower S.E."/>
            <person name="Chang C.H."/>
            <person name="Bessho-Uehara M."/>
            <person name="Martin G.J."/>
            <person name="Bewick A.J."/>
            <person name="Behringer M."/>
            <person name="Debat H.J."/>
            <person name="Wong I."/>
            <person name="Day J.C."/>
            <person name="Suvorov A."/>
            <person name="Silva C.J."/>
            <person name="Stanger-Hall K.F."/>
            <person name="Hall D.W."/>
            <person name="Schmitz R.J."/>
            <person name="Nelson D.R."/>
            <person name="Lewis S.M."/>
            <person name="Shigenobu S."/>
            <person name="Bybee S.M."/>
            <person name="Larracuente A.M."/>
            <person name="Oba Y."/>
            <person name="Weng J.K."/>
        </authorList>
    </citation>
    <scope>NUCLEOTIDE SEQUENCE [LARGE SCALE GENOMIC DNA]</scope>
    <source>
        <strain evidence="2">1611_PpyrPB1</strain>
        <tissue evidence="2">Whole body</tissue>
    </source>
</reference>
<proteinExistence type="predicted"/>
<gene>
    <name evidence="2" type="ORF">PPYR_07487</name>
</gene>
<keyword evidence="3" id="KW-1185">Reference proteome</keyword>
<name>A0A5N4AQK4_PHOPY</name>
<protein>
    <recommendedName>
        <fullName evidence="4">Transposase domain-containing protein</fullName>
    </recommendedName>
</protein>
<accession>A0A5N4AQK4</accession>